<protein>
    <recommendedName>
        <fullName evidence="3">Phytanoyl-CoA dioxygenase family protein</fullName>
    </recommendedName>
</protein>
<dbReference type="PANTHER" id="PTHR20883:SF14">
    <property type="entry name" value="PHYTANOYL-COA DIOXYGENASE"/>
    <property type="match status" value="1"/>
</dbReference>
<sequence length="306" mass="33785">MRTLRDSSDVRDDMNDLAGRLREDGYVYLPGTLDPDRVEAVSADVQAALLRVGWLDEPGTTRVRSRDRRFTGESLSQGYGGLQSVESFHALGHDPALLEVTSGLLGGSAFCHPARVGRISFPTDAPAAFLTRPHQDFVVLHVTTDVLTVWIPFTPCSGEHQGLCVLSGSHRDGFRLPDPAMGGARPLYVRVDPDDPRWATADYRPGDIVVFHSLTVHGAMANRSDRVRLSGDFRYQLPADPIRPEFLHPHGWPRTPDWPELTAGWASRRWIEAPPEVPKVPPPPGLEYMEILEGLRPPPSRVLGAS</sequence>
<dbReference type="InterPro" id="IPR008775">
    <property type="entry name" value="Phytyl_CoA_dOase-like"/>
</dbReference>
<dbReference type="GO" id="GO:0016706">
    <property type="term" value="F:2-oxoglutarate-dependent dioxygenase activity"/>
    <property type="evidence" value="ECO:0007669"/>
    <property type="project" value="UniProtKB-ARBA"/>
</dbReference>
<evidence type="ECO:0000313" key="1">
    <source>
        <dbReference type="EMBL" id="MBG6093051.1"/>
    </source>
</evidence>
<dbReference type="GO" id="GO:0005506">
    <property type="term" value="F:iron ion binding"/>
    <property type="evidence" value="ECO:0007669"/>
    <property type="project" value="UniProtKB-ARBA"/>
</dbReference>
<dbReference type="Pfam" id="PF05721">
    <property type="entry name" value="PhyH"/>
    <property type="match status" value="1"/>
</dbReference>
<name>A0A931GRN8_9ACTN</name>
<dbReference type="Gene3D" id="2.60.120.620">
    <property type="entry name" value="q2cbj1_9rhob like domain"/>
    <property type="match status" value="1"/>
</dbReference>
<dbReference type="Proteomes" id="UP000614047">
    <property type="component" value="Unassembled WGS sequence"/>
</dbReference>
<proteinExistence type="predicted"/>
<evidence type="ECO:0000313" key="2">
    <source>
        <dbReference type="Proteomes" id="UP000614047"/>
    </source>
</evidence>
<organism evidence="1 2">
    <name type="scientific">Actinomadura viridis</name>
    <dbReference type="NCBI Taxonomy" id="58110"/>
    <lineage>
        <taxon>Bacteria</taxon>
        <taxon>Bacillati</taxon>
        <taxon>Actinomycetota</taxon>
        <taxon>Actinomycetes</taxon>
        <taxon>Streptosporangiales</taxon>
        <taxon>Thermomonosporaceae</taxon>
        <taxon>Actinomadura</taxon>
    </lineage>
</organism>
<dbReference type="AlphaFoldDB" id="A0A931GRN8"/>
<accession>A0A931GRN8</accession>
<reference evidence="1" key="1">
    <citation type="submission" date="2020-11" db="EMBL/GenBank/DDBJ databases">
        <title>Sequencing the genomes of 1000 actinobacteria strains.</title>
        <authorList>
            <person name="Klenk H.-P."/>
        </authorList>
    </citation>
    <scope>NUCLEOTIDE SEQUENCE</scope>
    <source>
        <strain evidence="1">DSM 43175</strain>
    </source>
</reference>
<dbReference type="RefSeq" id="WP_197015159.1">
    <property type="nucleotide sequence ID" value="NZ_BAABES010000018.1"/>
</dbReference>
<evidence type="ECO:0008006" key="3">
    <source>
        <dbReference type="Google" id="ProtNLM"/>
    </source>
</evidence>
<gene>
    <name evidence="1" type="ORF">IW256_007164</name>
</gene>
<dbReference type="PANTHER" id="PTHR20883">
    <property type="entry name" value="PHYTANOYL-COA DIOXYGENASE DOMAIN CONTAINING 1"/>
    <property type="match status" value="1"/>
</dbReference>
<dbReference type="EMBL" id="JADOUA010000001">
    <property type="protein sequence ID" value="MBG6093051.1"/>
    <property type="molecule type" value="Genomic_DNA"/>
</dbReference>
<dbReference type="SUPFAM" id="SSF51197">
    <property type="entry name" value="Clavaminate synthase-like"/>
    <property type="match status" value="1"/>
</dbReference>
<comment type="caution">
    <text evidence="1">The sequence shown here is derived from an EMBL/GenBank/DDBJ whole genome shotgun (WGS) entry which is preliminary data.</text>
</comment>
<keyword evidence="2" id="KW-1185">Reference proteome</keyword>